<sequence length="147" mass="17078">MLAIWRSHAEYQLFLINNLLSLYTQSKTSLNFYSEALSKLYILDSDVIKPLIQPCFSNTGNPSNQHPEIFRSFILMSELGYHSIPNWIAFFRATPILCYAIGVSPDDVPDVGSYYDFINMKKIFYSIRNTNELLCNFNKSIHFKIFI</sequence>
<proteinExistence type="predicted"/>
<evidence type="ECO:0000313" key="1">
    <source>
        <dbReference type="EMBL" id="APM40803.1"/>
    </source>
</evidence>
<dbReference type="AlphaFoldDB" id="A0A1L5FCY4"/>
<dbReference type="OrthoDB" id="5751230at2"/>
<dbReference type="RefSeq" id="WP_073540362.1">
    <property type="nucleotide sequence ID" value="NZ_CP018335.1"/>
</dbReference>
<organism evidence="1 2">
    <name type="scientific">Clostridium kluyveri</name>
    <dbReference type="NCBI Taxonomy" id="1534"/>
    <lineage>
        <taxon>Bacteria</taxon>
        <taxon>Bacillati</taxon>
        <taxon>Bacillota</taxon>
        <taxon>Clostridia</taxon>
        <taxon>Eubacteriales</taxon>
        <taxon>Clostridiaceae</taxon>
        <taxon>Clostridium</taxon>
    </lineage>
</organism>
<accession>A0A1L5FCY4</accession>
<dbReference type="EMBL" id="CP018335">
    <property type="protein sequence ID" value="APM40803.1"/>
    <property type="molecule type" value="Genomic_DNA"/>
</dbReference>
<reference evidence="1 2" key="1">
    <citation type="submission" date="2016-12" db="EMBL/GenBank/DDBJ databases">
        <title>Complete genome sequence of Clostridium kluyveri JZZ isolated from the pit mud of a Chinese flavor liquor-making factory.</title>
        <authorList>
            <person name="Wang Y."/>
        </authorList>
    </citation>
    <scope>NUCLEOTIDE SEQUENCE [LARGE SCALE GENOMIC DNA]</scope>
    <source>
        <strain evidence="1 2">JZZ</strain>
    </source>
</reference>
<gene>
    <name evidence="1" type="ORF">BS101_19860</name>
</gene>
<dbReference type="Proteomes" id="UP000184604">
    <property type="component" value="Chromosome"/>
</dbReference>
<evidence type="ECO:0000313" key="2">
    <source>
        <dbReference type="Proteomes" id="UP000184604"/>
    </source>
</evidence>
<protein>
    <submittedName>
        <fullName evidence="1">Uncharacterized protein</fullName>
    </submittedName>
</protein>
<name>A0A1L5FCY4_CLOKL</name>